<dbReference type="InterPro" id="IPR012429">
    <property type="entry name" value="HGSNAT_cat"/>
</dbReference>
<proteinExistence type="predicted"/>
<keyword evidence="1" id="KW-0812">Transmembrane</keyword>
<feature type="transmembrane region" description="Helical" evidence="1">
    <location>
        <begin position="137"/>
        <end position="155"/>
    </location>
</feature>
<dbReference type="EMBL" id="JACCAC010000001">
    <property type="protein sequence ID" value="NYG55179.1"/>
    <property type="molecule type" value="Genomic_DNA"/>
</dbReference>
<feature type="transmembrane region" description="Helical" evidence="1">
    <location>
        <begin position="293"/>
        <end position="310"/>
    </location>
</feature>
<feature type="transmembrane region" description="Helical" evidence="1">
    <location>
        <begin position="57"/>
        <end position="74"/>
    </location>
</feature>
<keyword evidence="1" id="KW-0472">Membrane</keyword>
<feature type="domain" description="Heparan-alpha-glucosaminide N-acetyltransferase catalytic" evidence="2">
    <location>
        <begin position="16"/>
        <end position="213"/>
    </location>
</feature>
<sequence length="398" mass="40687">MAGTGRGTERGRRHDRVVGVDVARCAALLGMVATHVLDERAPTGELTLAHEVAGGRASALFAVLAGVSLALLTGGPRPVVGRERAARSAGLVVRALLVALIGLLLGMLDTGIAVILTYYGVVFLLALPFLGLRTRSLLVAAGAWAVLAPLASHLLRPSLPPRGYASPTLEQLADPGQLLSELLWTGYYPAVPWLSYALLGLAVGRLDLRSWRAVGTLVAGGAVLAGLAHAVSGWLTAQPGVLRALLRDPSYAAPDGPTLEQELASGMFGTTPTGGPVQWLLVDAPHSATPFDLAATGGTALLVLGLALVVDRLPGAVRRAAAVLFGAGAATLTLYSLHLVMKTPDVPPAEVPGSFATHVGVLLAVGAVLALSGQSGLLERVVTAASRGTAALVRGRGR</sequence>
<accession>A0A7Y9RW29</accession>
<feature type="transmembrane region" description="Helical" evidence="1">
    <location>
        <begin position="216"/>
        <end position="237"/>
    </location>
</feature>
<reference evidence="3 4" key="1">
    <citation type="submission" date="2020-07" db="EMBL/GenBank/DDBJ databases">
        <title>Sequencing the genomes of 1000 actinobacteria strains.</title>
        <authorList>
            <person name="Klenk H.-P."/>
        </authorList>
    </citation>
    <scope>NUCLEOTIDE SEQUENCE [LARGE SCALE GENOMIC DNA]</scope>
    <source>
        <strain evidence="3 4">DSM 24552</strain>
    </source>
</reference>
<dbReference type="RefSeq" id="WP_179517669.1">
    <property type="nucleotide sequence ID" value="NZ_JACCAC010000001.1"/>
</dbReference>
<keyword evidence="4" id="KW-1185">Reference proteome</keyword>
<keyword evidence="1" id="KW-1133">Transmembrane helix</keyword>
<evidence type="ECO:0000313" key="4">
    <source>
        <dbReference type="Proteomes" id="UP000544110"/>
    </source>
</evidence>
<dbReference type="AlphaFoldDB" id="A0A7Y9RW29"/>
<evidence type="ECO:0000256" key="1">
    <source>
        <dbReference type="SAM" id="Phobius"/>
    </source>
</evidence>
<evidence type="ECO:0000259" key="2">
    <source>
        <dbReference type="Pfam" id="PF07786"/>
    </source>
</evidence>
<feature type="transmembrane region" description="Helical" evidence="1">
    <location>
        <begin position="17"/>
        <end position="37"/>
    </location>
</feature>
<dbReference type="Pfam" id="PF07786">
    <property type="entry name" value="HGSNAT_cat"/>
    <property type="match status" value="1"/>
</dbReference>
<feature type="transmembrane region" description="Helical" evidence="1">
    <location>
        <begin position="186"/>
        <end position="204"/>
    </location>
</feature>
<feature type="transmembrane region" description="Helical" evidence="1">
    <location>
        <begin position="353"/>
        <end position="371"/>
    </location>
</feature>
<dbReference type="Proteomes" id="UP000544110">
    <property type="component" value="Unassembled WGS sequence"/>
</dbReference>
<organism evidence="3 4">
    <name type="scientific">Nocardioides perillae</name>
    <dbReference type="NCBI Taxonomy" id="1119534"/>
    <lineage>
        <taxon>Bacteria</taxon>
        <taxon>Bacillati</taxon>
        <taxon>Actinomycetota</taxon>
        <taxon>Actinomycetes</taxon>
        <taxon>Propionibacteriales</taxon>
        <taxon>Nocardioidaceae</taxon>
        <taxon>Nocardioides</taxon>
    </lineage>
</organism>
<feature type="transmembrane region" description="Helical" evidence="1">
    <location>
        <begin position="86"/>
        <end position="105"/>
    </location>
</feature>
<name>A0A7Y9RW29_9ACTN</name>
<evidence type="ECO:0000313" key="3">
    <source>
        <dbReference type="EMBL" id="NYG55179.1"/>
    </source>
</evidence>
<feature type="transmembrane region" description="Helical" evidence="1">
    <location>
        <begin position="322"/>
        <end position="341"/>
    </location>
</feature>
<protein>
    <submittedName>
        <fullName evidence="3">Putative membrane protein</fullName>
    </submittedName>
</protein>
<feature type="transmembrane region" description="Helical" evidence="1">
    <location>
        <begin position="111"/>
        <end position="130"/>
    </location>
</feature>
<comment type="caution">
    <text evidence="3">The sequence shown here is derived from an EMBL/GenBank/DDBJ whole genome shotgun (WGS) entry which is preliminary data.</text>
</comment>
<gene>
    <name evidence="3" type="ORF">BJ989_001483</name>
</gene>